<evidence type="ECO:0000256" key="1">
    <source>
        <dbReference type="SAM" id="MobiDB-lite"/>
    </source>
</evidence>
<proteinExistence type="predicted"/>
<evidence type="ECO:0000313" key="3">
    <source>
        <dbReference type="EMBL" id="SDC03468.1"/>
    </source>
</evidence>
<organism evidence="3 4">
    <name type="scientific">Raineyella antarctica</name>
    <dbReference type="NCBI Taxonomy" id="1577474"/>
    <lineage>
        <taxon>Bacteria</taxon>
        <taxon>Bacillati</taxon>
        <taxon>Actinomycetota</taxon>
        <taxon>Actinomycetes</taxon>
        <taxon>Propionibacteriales</taxon>
        <taxon>Propionibacteriaceae</taxon>
        <taxon>Raineyella</taxon>
    </lineage>
</organism>
<keyword evidence="4" id="KW-1185">Reference proteome</keyword>
<accession>A0A1G6IAK0</accession>
<dbReference type="Proteomes" id="UP000199086">
    <property type="component" value="Unassembled WGS sequence"/>
</dbReference>
<dbReference type="AlphaFoldDB" id="A0A1G6IAK0"/>
<reference evidence="3 4" key="1">
    <citation type="submission" date="2016-06" db="EMBL/GenBank/DDBJ databases">
        <authorList>
            <person name="Olsen C.W."/>
            <person name="Carey S."/>
            <person name="Hinshaw L."/>
            <person name="Karasin A.I."/>
        </authorList>
    </citation>
    <scope>NUCLEOTIDE SEQUENCE [LARGE SCALE GENOMIC DNA]</scope>
    <source>
        <strain evidence="3 4">LZ-22</strain>
    </source>
</reference>
<dbReference type="STRING" id="1577474.GA0111570_11519"/>
<dbReference type="Pfam" id="PF21818">
    <property type="entry name" value="DUF6884"/>
    <property type="match status" value="1"/>
</dbReference>
<feature type="compositionally biased region" description="Polar residues" evidence="1">
    <location>
        <begin position="209"/>
        <end position="227"/>
    </location>
</feature>
<sequence>MTFVRIADTPPAELARRVAPPQGGPQPSRVSGEKRPDLVLVGCVKSKLPLPAPAKDLYISALFRKEREYAEHLGVLWFILSAEHGLVAPDTILEPYDRQLSKTSRDYRLAWGRQVIVDLNRVAGDLQGRTIEIHAGSAYADAIRDGLLAAGADVVEPLAGLPMGSRLAWYGKSKSIADEPNDSDVSVLVKQLTDFWSWSPTGELPRSAPGTQGVATSTQACCPSSKW</sequence>
<dbReference type="EMBL" id="FMYF01000015">
    <property type="protein sequence ID" value="SDC03468.1"/>
    <property type="molecule type" value="Genomic_DNA"/>
</dbReference>
<feature type="domain" description="DUF6884" evidence="2">
    <location>
        <begin position="39"/>
        <end position="171"/>
    </location>
</feature>
<evidence type="ECO:0000313" key="4">
    <source>
        <dbReference type="Proteomes" id="UP000199086"/>
    </source>
</evidence>
<protein>
    <recommendedName>
        <fullName evidence="2">DUF6884 domain-containing protein</fullName>
    </recommendedName>
</protein>
<gene>
    <name evidence="3" type="ORF">GA0111570_11519</name>
</gene>
<feature type="region of interest" description="Disordered" evidence="1">
    <location>
        <begin position="203"/>
        <end position="227"/>
    </location>
</feature>
<dbReference type="InterPro" id="IPR049251">
    <property type="entry name" value="DUF6884"/>
</dbReference>
<evidence type="ECO:0000259" key="2">
    <source>
        <dbReference type="Pfam" id="PF21818"/>
    </source>
</evidence>
<name>A0A1G6IAK0_9ACTN</name>